<dbReference type="Gene3D" id="3.30.70.1820">
    <property type="entry name" value="L1 transposable element, RRM domain"/>
    <property type="match status" value="1"/>
</dbReference>
<dbReference type="InterPro" id="IPR004244">
    <property type="entry name" value="Transposase_22"/>
</dbReference>
<gene>
    <name evidence="3" type="ORF">FSP39_004830</name>
</gene>
<keyword evidence="1" id="KW-0175">Coiled coil</keyword>
<dbReference type="Proteomes" id="UP001186944">
    <property type="component" value="Unassembled WGS sequence"/>
</dbReference>
<feature type="compositionally biased region" description="Polar residues" evidence="2">
    <location>
        <begin position="27"/>
        <end position="39"/>
    </location>
</feature>
<dbReference type="EMBL" id="VSWD01000007">
    <property type="protein sequence ID" value="KAK3096925.1"/>
    <property type="molecule type" value="Genomic_DNA"/>
</dbReference>
<evidence type="ECO:0000256" key="1">
    <source>
        <dbReference type="SAM" id="Coils"/>
    </source>
</evidence>
<reference evidence="3" key="1">
    <citation type="submission" date="2019-08" db="EMBL/GenBank/DDBJ databases">
        <title>The improved chromosome-level genome for the pearl oyster Pinctada fucata martensii using PacBio sequencing and Hi-C.</title>
        <authorList>
            <person name="Zheng Z."/>
        </authorList>
    </citation>
    <scope>NUCLEOTIDE SEQUENCE</scope>
    <source>
        <strain evidence="3">ZZ-2019</strain>
        <tissue evidence="3">Adductor muscle</tissue>
    </source>
</reference>
<dbReference type="AlphaFoldDB" id="A0AA88Y7K1"/>
<dbReference type="PANTHER" id="PTHR11505">
    <property type="entry name" value="L1 TRANSPOSABLE ELEMENT-RELATED"/>
    <property type="match status" value="1"/>
</dbReference>
<feature type="coiled-coil region" evidence="1">
    <location>
        <begin position="136"/>
        <end position="184"/>
    </location>
</feature>
<protein>
    <submittedName>
        <fullName evidence="3">Uncharacterized protein</fullName>
    </submittedName>
</protein>
<evidence type="ECO:0000313" key="3">
    <source>
        <dbReference type="EMBL" id="KAK3096925.1"/>
    </source>
</evidence>
<feature type="region of interest" description="Disordered" evidence="2">
    <location>
        <begin position="1"/>
        <end position="62"/>
    </location>
</feature>
<accession>A0AA88Y7K1</accession>
<sequence>MSSKRKGIEVISPPVDSRATRRRILSPTMSTIPSQSDNDGASDPDNGDTHPSPPHPFPDIQDTLSQFHLPNINYEIEPGNTINITSAIVSLLGNPVFANIITSLLTPIISHSLLPDVKATISKSMEDGFKTLRDQLDTQSARIDKNEQDIAALNEENEELRARMNLAESRVEEVEIQLEELEQYGRRNSLRFHNVSVGDSDDTDASIVKICNDVLKVNITSDDICRSHPVGRPNRHGKRQIICRLRNWKIKNQIYKQKKMLKNHSSRIFVTEDLTRYRQEVVNEITKAKRAGKVHSFWTTDGRIFLKTSENGHKIMIRSIAELNDYVPP</sequence>
<proteinExistence type="predicted"/>
<organism evidence="3 4">
    <name type="scientific">Pinctada imbricata</name>
    <name type="common">Atlantic pearl-oyster</name>
    <name type="synonym">Pinctada martensii</name>
    <dbReference type="NCBI Taxonomy" id="66713"/>
    <lineage>
        <taxon>Eukaryota</taxon>
        <taxon>Metazoa</taxon>
        <taxon>Spiralia</taxon>
        <taxon>Lophotrochozoa</taxon>
        <taxon>Mollusca</taxon>
        <taxon>Bivalvia</taxon>
        <taxon>Autobranchia</taxon>
        <taxon>Pteriomorphia</taxon>
        <taxon>Pterioida</taxon>
        <taxon>Pterioidea</taxon>
        <taxon>Pteriidae</taxon>
        <taxon>Pinctada</taxon>
    </lineage>
</organism>
<keyword evidence="4" id="KW-1185">Reference proteome</keyword>
<evidence type="ECO:0000313" key="4">
    <source>
        <dbReference type="Proteomes" id="UP001186944"/>
    </source>
</evidence>
<name>A0AA88Y7K1_PINIB</name>
<evidence type="ECO:0000256" key="2">
    <source>
        <dbReference type="SAM" id="MobiDB-lite"/>
    </source>
</evidence>
<comment type="caution">
    <text evidence="3">The sequence shown here is derived from an EMBL/GenBank/DDBJ whole genome shotgun (WGS) entry which is preliminary data.</text>
</comment>